<dbReference type="WBParaSite" id="BXY_1289900.1">
    <property type="protein sequence ID" value="BXY_1289900.1"/>
    <property type="gene ID" value="BXY_1289900"/>
</dbReference>
<name>A0A1I7SIM8_BURXY</name>
<evidence type="ECO:0000313" key="2">
    <source>
        <dbReference type="WBParaSite" id="BXY_1289900.1"/>
    </source>
</evidence>
<accession>A0A1I7SIM8</accession>
<reference evidence="2" key="1">
    <citation type="submission" date="2016-11" db="UniProtKB">
        <authorList>
            <consortium name="WormBaseParasite"/>
        </authorList>
    </citation>
    <scope>IDENTIFICATION</scope>
</reference>
<protein>
    <submittedName>
        <fullName evidence="2">B12-binding N-terminal domain-containing protein</fullName>
    </submittedName>
</protein>
<organism evidence="1 2">
    <name type="scientific">Bursaphelenchus xylophilus</name>
    <name type="common">Pinewood nematode worm</name>
    <name type="synonym">Aphelenchoides xylophilus</name>
    <dbReference type="NCBI Taxonomy" id="6326"/>
    <lineage>
        <taxon>Eukaryota</taxon>
        <taxon>Metazoa</taxon>
        <taxon>Ecdysozoa</taxon>
        <taxon>Nematoda</taxon>
        <taxon>Chromadorea</taxon>
        <taxon>Rhabditida</taxon>
        <taxon>Tylenchina</taxon>
        <taxon>Tylenchomorpha</taxon>
        <taxon>Aphelenchoidea</taxon>
        <taxon>Aphelenchoididae</taxon>
        <taxon>Bursaphelenchus</taxon>
    </lineage>
</organism>
<dbReference type="AlphaFoldDB" id="A0A1I7SIM8"/>
<dbReference type="Proteomes" id="UP000095284">
    <property type="component" value="Unplaced"/>
</dbReference>
<evidence type="ECO:0000313" key="1">
    <source>
        <dbReference type="Proteomes" id="UP000095284"/>
    </source>
</evidence>
<sequence length="61" mass="6319">VVEEVVVAAAVAVEVLEEVLGDDPDLPAVGLVGIMALKVAVHREVAGRIMTPSICNALKKN</sequence>
<proteinExistence type="predicted"/>